<dbReference type="EMBL" id="RSCL01000013">
    <property type="protein sequence ID" value="RUT03547.1"/>
    <property type="molecule type" value="Genomic_DNA"/>
</dbReference>
<keyword evidence="3" id="KW-1185">Reference proteome</keyword>
<reference evidence="2" key="2">
    <citation type="journal article" date="2019" name="Genome Biol. Evol.">
        <title>Day and night: Metabolic profiles and evolutionary relationships of six axenic non-marine cyanobacteria.</title>
        <authorList>
            <person name="Will S.E."/>
            <person name="Henke P."/>
            <person name="Boedeker C."/>
            <person name="Huang S."/>
            <person name="Brinkmann H."/>
            <person name="Rohde M."/>
            <person name="Jarek M."/>
            <person name="Friedl T."/>
            <person name="Seufert S."/>
            <person name="Schumacher M."/>
            <person name="Overmann J."/>
            <person name="Neumann-Schaal M."/>
            <person name="Petersen J."/>
        </authorList>
    </citation>
    <scope>NUCLEOTIDE SEQUENCE [LARGE SCALE GENOMIC DNA]</scope>
    <source>
        <strain evidence="2">PCC 7102</strain>
    </source>
</reference>
<keyword evidence="1" id="KW-1133">Transmembrane helix</keyword>
<evidence type="ECO:0000256" key="1">
    <source>
        <dbReference type="SAM" id="Phobius"/>
    </source>
</evidence>
<keyword evidence="1" id="KW-0812">Transmembrane</keyword>
<feature type="transmembrane region" description="Helical" evidence="1">
    <location>
        <begin position="41"/>
        <end position="59"/>
    </location>
</feature>
<dbReference type="RefSeq" id="WP_127083497.1">
    <property type="nucleotide sequence ID" value="NZ_RSCL01000013.1"/>
</dbReference>
<evidence type="ECO:0000313" key="3">
    <source>
        <dbReference type="Proteomes" id="UP000271624"/>
    </source>
</evidence>
<gene>
    <name evidence="2" type="ORF">DSM106972_051860</name>
</gene>
<proteinExistence type="predicted"/>
<evidence type="ECO:0000313" key="2">
    <source>
        <dbReference type="EMBL" id="RUT03547.1"/>
    </source>
</evidence>
<accession>A0A3S1ALH3</accession>
<comment type="caution">
    <text evidence="2">The sequence shown here is derived from an EMBL/GenBank/DDBJ whole genome shotgun (WGS) entry which is preliminary data.</text>
</comment>
<sequence length="61" mass="7389">MSIWLWVALCAYLIGVGIEWQRFQPEIKEYDEYSNFPVVWVTQQVVACGYLFRAFVWFYDL</sequence>
<dbReference type="AlphaFoldDB" id="A0A3S1ALH3"/>
<protein>
    <submittedName>
        <fullName evidence="2">Uncharacterized protein</fullName>
    </submittedName>
</protein>
<organism evidence="2 3">
    <name type="scientific">Dulcicalothrix desertica PCC 7102</name>
    <dbReference type="NCBI Taxonomy" id="232991"/>
    <lineage>
        <taxon>Bacteria</taxon>
        <taxon>Bacillati</taxon>
        <taxon>Cyanobacteriota</taxon>
        <taxon>Cyanophyceae</taxon>
        <taxon>Nostocales</taxon>
        <taxon>Calotrichaceae</taxon>
        <taxon>Dulcicalothrix</taxon>
    </lineage>
</organism>
<reference evidence="2" key="1">
    <citation type="submission" date="2018-12" db="EMBL/GenBank/DDBJ databases">
        <authorList>
            <person name="Will S."/>
            <person name="Neumann-Schaal M."/>
            <person name="Henke P."/>
        </authorList>
    </citation>
    <scope>NUCLEOTIDE SEQUENCE</scope>
    <source>
        <strain evidence="2">PCC 7102</strain>
    </source>
</reference>
<dbReference type="OrthoDB" id="517013at2"/>
<keyword evidence="1" id="KW-0472">Membrane</keyword>
<name>A0A3S1ALH3_9CYAN</name>
<dbReference type="Proteomes" id="UP000271624">
    <property type="component" value="Unassembled WGS sequence"/>
</dbReference>